<dbReference type="InterPro" id="IPR013429">
    <property type="entry name" value="Regulatory_FmdB_Zinc_ribbon"/>
</dbReference>
<reference evidence="2" key="1">
    <citation type="journal article" date="2014" name="Gene">
        <title>Genome-guided analysis of transformation efficiency and carbon dioxide assimilation by Moorella thermoacetica Y72.</title>
        <authorList>
            <person name="Tsukahara K."/>
            <person name="Kita A."/>
            <person name="Nakashimada Y."/>
            <person name="Hoshino T."/>
            <person name="Murakami K."/>
        </authorList>
    </citation>
    <scope>NUCLEOTIDE SEQUENCE [LARGE SCALE GENOMIC DNA]</scope>
    <source>
        <strain evidence="2">Y72</strain>
    </source>
</reference>
<dbReference type="SMART" id="SM00834">
    <property type="entry name" value="CxxC_CXXC_SSSS"/>
    <property type="match status" value="1"/>
</dbReference>
<dbReference type="PANTHER" id="PTHR34404">
    <property type="entry name" value="REGULATORY PROTEIN, FMDB FAMILY"/>
    <property type="match status" value="1"/>
</dbReference>
<dbReference type="NCBIfam" id="TIGR02605">
    <property type="entry name" value="CxxC_CxxC_SSSS"/>
    <property type="match status" value="1"/>
</dbReference>
<accession>A0A0S6U9Y3</accession>
<organism evidence="2">
    <name type="scientific">Moorella thermoacetica Y72</name>
    <dbReference type="NCBI Taxonomy" id="1325331"/>
    <lineage>
        <taxon>Bacteria</taxon>
        <taxon>Bacillati</taxon>
        <taxon>Bacillota</taxon>
        <taxon>Clostridia</taxon>
        <taxon>Neomoorellales</taxon>
        <taxon>Neomoorellaceae</taxon>
        <taxon>Neomoorella</taxon>
    </lineage>
</organism>
<gene>
    <name evidence="2" type="ORF">MTY_0056</name>
</gene>
<proteinExistence type="predicted"/>
<evidence type="ECO:0000259" key="1">
    <source>
        <dbReference type="SMART" id="SM00834"/>
    </source>
</evidence>
<name>A0A0S6U9Y3_NEOTH</name>
<protein>
    <submittedName>
        <fullName evidence="2">Uncharacterized protein conserved in bacteria</fullName>
    </submittedName>
</protein>
<dbReference type="PANTHER" id="PTHR34404:SF3">
    <property type="entry name" value="REGULATORY PROTEIN, FMDB FAMILY"/>
    <property type="match status" value="1"/>
</dbReference>
<feature type="domain" description="Putative regulatory protein FmdB zinc ribbon" evidence="1">
    <location>
        <begin position="1"/>
        <end position="43"/>
    </location>
</feature>
<sequence length="81" mass="9029">MPIYEFRCLDCGKLFEKRFTTMDEKVELSCPECQSPSLERVISKVNFIAHGSKSEAKPKLISKSCSPGSNCMTLDIPGPDE</sequence>
<dbReference type="AlphaFoldDB" id="A0A0S6U9Y3"/>
<dbReference type="Proteomes" id="UP000063718">
    <property type="component" value="Unassembled WGS sequence"/>
</dbReference>
<dbReference type="EMBL" id="DF238840">
    <property type="protein sequence ID" value="GAF24728.1"/>
    <property type="molecule type" value="Genomic_DNA"/>
</dbReference>
<dbReference type="RefSeq" id="WP_025772942.1">
    <property type="nucleotide sequence ID" value="NZ_DF238840.1"/>
</dbReference>
<evidence type="ECO:0000313" key="2">
    <source>
        <dbReference type="EMBL" id="GAF24728.1"/>
    </source>
</evidence>
<dbReference type="Pfam" id="PF09723">
    <property type="entry name" value="Zn_ribbon_8"/>
    <property type="match status" value="1"/>
</dbReference>